<accession>A0A9P4Q288</accession>
<dbReference type="InterPro" id="IPR052895">
    <property type="entry name" value="HetReg/Transcr_Mod"/>
</dbReference>
<evidence type="ECO:0008006" key="3">
    <source>
        <dbReference type="Google" id="ProtNLM"/>
    </source>
</evidence>
<dbReference type="Pfam" id="PF26639">
    <property type="entry name" value="Het-6_barrel"/>
    <property type="match status" value="1"/>
</dbReference>
<name>A0A9P4Q288_9PEZI</name>
<dbReference type="Proteomes" id="UP000799441">
    <property type="component" value="Unassembled WGS sequence"/>
</dbReference>
<dbReference type="EMBL" id="MU003864">
    <property type="protein sequence ID" value="KAF2716707.1"/>
    <property type="molecule type" value="Genomic_DNA"/>
</dbReference>
<dbReference type="OrthoDB" id="2157530at2759"/>
<reference evidence="1" key="1">
    <citation type="journal article" date="2020" name="Stud. Mycol.">
        <title>101 Dothideomycetes genomes: a test case for predicting lifestyles and emergence of pathogens.</title>
        <authorList>
            <person name="Haridas S."/>
            <person name="Albert R."/>
            <person name="Binder M."/>
            <person name="Bloem J."/>
            <person name="Labutti K."/>
            <person name="Salamov A."/>
            <person name="Andreopoulos B."/>
            <person name="Baker S."/>
            <person name="Barry K."/>
            <person name="Bills G."/>
            <person name="Bluhm B."/>
            <person name="Cannon C."/>
            <person name="Castanera R."/>
            <person name="Culley D."/>
            <person name="Daum C."/>
            <person name="Ezra D."/>
            <person name="Gonzalez J."/>
            <person name="Henrissat B."/>
            <person name="Kuo A."/>
            <person name="Liang C."/>
            <person name="Lipzen A."/>
            <person name="Lutzoni F."/>
            <person name="Magnuson J."/>
            <person name="Mondo S."/>
            <person name="Nolan M."/>
            <person name="Ohm R."/>
            <person name="Pangilinan J."/>
            <person name="Park H.-J."/>
            <person name="Ramirez L."/>
            <person name="Alfaro M."/>
            <person name="Sun H."/>
            <person name="Tritt A."/>
            <person name="Yoshinaga Y."/>
            <person name="Zwiers L.-H."/>
            <person name="Turgeon B."/>
            <person name="Goodwin S."/>
            <person name="Spatafora J."/>
            <person name="Crous P."/>
            <person name="Grigoriev I."/>
        </authorList>
    </citation>
    <scope>NUCLEOTIDE SEQUENCE</scope>
    <source>
        <strain evidence="1">CBS 116435</strain>
    </source>
</reference>
<proteinExistence type="predicted"/>
<dbReference type="PANTHER" id="PTHR24148">
    <property type="entry name" value="ANKYRIN REPEAT DOMAIN-CONTAINING PROTEIN 39 HOMOLOG-RELATED"/>
    <property type="match status" value="1"/>
</dbReference>
<evidence type="ECO:0000313" key="1">
    <source>
        <dbReference type="EMBL" id="KAF2716707.1"/>
    </source>
</evidence>
<sequence>MDIVEGMELEKKAASQGTPVFLSQLLLRHRPSLATDPKDKTFALLGLCTDSIVQADYRLSTSEAYRLLTQAYLRRQSSLDIITAPSSPGSTQRNTTSSWVPDWSATDVAFPLALRGQLVSETDYQATGRKLGDVRQPYRPDKPTLKALYKHLRVEFVVAYGWQKICLGEAPKWTDPYPATGESLFDVSWQILLAGCSSTEYDACRDQSMRIWKMFRWYLFARRLHLLPLWVFKLIDGITTVTGRRGPYRILSEAITNDFQFRVRRVISHRRIMRSRGGYLGLVPALTRVGDRIALLKGMSTPAVLRPMRGDEWEFVGDCYVHGTMNGEAFRPDDCREIWLA</sequence>
<dbReference type="AlphaFoldDB" id="A0A9P4Q288"/>
<dbReference type="PANTHER" id="PTHR24148:SF64">
    <property type="entry name" value="HETEROKARYON INCOMPATIBILITY DOMAIN-CONTAINING PROTEIN"/>
    <property type="match status" value="1"/>
</dbReference>
<organism evidence="1 2">
    <name type="scientific">Polychaeton citri CBS 116435</name>
    <dbReference type="NCBI Taxonomy" id="1314669"/>
    <lineage>
        <taxon>Eukaryota</taxon>
        <taxon>Fungi</taxon>
        <taxon>Dikarya</taxon>
        <taxon>Ascomycota</taxon>
        <taxon>Pezizomycotina</taxon>
        <taxon>Dothideomycetes</taxon>
        <taxon>Dothideomycetidae</taxon>
        <taxon>Capnodiales</taxon>
        <taxon>Capnodiaceae</taxon>
        <taxon>Polychaeton</taxon>
    </lineage>
</organism>
<keyword evidence="2" id="KW-1185">Reference proteome</keyword>
<comment type="caution">
    <text evidence="1">The sequence shown here is derived from an EMBL/GenBank/DDBJ whole genome shotgun (WGS) entry which is preliminary data.</text>
</comment>
<evidence type="ECO:0000313" key="2">
    <source>
        <dbReference type="Proteomes" id="UP000799441"/>
    </source>
</evidence>
<protein>
    <recommendedName>
        <fullName evidence="3">Heterokaryon incompatibility domain-containing protein</fullName>
    </recommendedName>
</protein>
<gene>
    <name evidence="1" type="ORF">K431DRAFT_307549</name>
</gene>